<dbReference type="InterPro" id="IPR001619">
    <property type="entry name" value="Sec1-like"/>
</dbReference>
<feature type="repeat" description="WD" evidence="4">
    <location>
        <begin position="932"/>
        <end position="966"/>
    </location>
</feature>
<keyword evidence="2 4" id="KW-0853">WD repeat</keyword>
<dbReference type="Gene3D" id="3.90.830.10">
    <property type="entry name" value="Syntaxin Binding Protein 1, Chain A, domain 2"/>
    <property type="match status" value="1"/>
</dbReference>
<protein>
    <submittedName>
        <fullName evidence="6">Uncharacterized protein</fullName>
    </submittedName>
</protein>
<proteinExistence type="inferred from homology"/>
<dbReference type="PROSITE" id="PS00678">
    <property type="entry name" value="WD_REPEATS_1"/>
    <property type="match status" value="1"/>
</dbReference>
<dbReference type="Gene3D" id="3.40.50.1910">
    <property type="match status" value="2"/>
</dbReference>
<dbReference type="PROSITE" id="PS50082">
    <property type="entry name" value="WD_REPEATS_2"/>
    <property type="match status" value="2"/>
</dbReference>
<feature type="region of interest" description="Disordered" evidence="5">
    <location>
        <begin position="443"/>
        <end position="475"/>
    </location>
</feature>
<organism evidence="6 7">
    <name type="scientific">Gossypium anomalum</name>
    <dbReference type="NCBI Taxonomy" id="47600"/>
    <lineage>
        <taxon>Eukaryota</taxon>
        <taxon>Viridiplantae</taxon>
        <taxon>Streptophyta</taxon>
        <taxon>Embryophyta</taxon>
        <taxon>Tracheophyta</taxon>
        <taxon>Spermatophyta</taxon>
        <taxon>Magnoliopsida</taxon>
        <taxon>eudicotyledons</taxon>
        <taxon>Gunneridae</taxon>
        <taxon>Pentapetalae</taxon>
        <taxon>rosids</taxon>
        <taxon>malvids</taxon>
        <taxon>Malvales</taxon>
        <taxon>Malvaceae</taxon>
        <taxon>Malvoideae</taxon>
        <taxon>Gossypium</taxon>
    </lineage>
</organism>
<evidence type="ECO:0000256" key="5">
    <source>
        <dbReference type="SAM" id="MobiDB-lite"/>
    </source>
</evidence>
<dbReference type="InterPro" id="IPR015943">
    <property type="entry name" value="WD40/YVTN_repeat-like_dom_sf"/>
</dbReference>
<dbReference type="SUPFAM" id="SSF50978">
    <property type="entry name" value="WD40 repeat-like"/>
    <property type="match status" value="1"/>
</dbReference>
<dbReference type="InterPro" id="IPR043127">
    <property type="entry name" value="Sec-1-like_dom3a"/>
</dbReference>
<dbReference type="Pfam" id="PF00995">
    <property type="entry name" value="Sec1"/>
    <property type="match status" value="1"/>
</dbReference>
<feature type="compositionally biased region" description="Basic residues" evidence="5">
    <location>
        <begin position="699"/>
        <end position="717"/>
    </location>
</feature>
<dbReference type="Gene3D" id="2.130.10.10">
    <property type="entry name" value="YVTN repeat-like/Quinoprotein amine dehydrogenase"/>
    <property type="match status" value="3"/>
</dbReference>
<dbReference type="Pfam" id="PF07386">
    <property type="entry name" value="DUF1499"/>
    <property type="match status" value="1"/>
</dbReference>
<evidence type="ECO:0000256" key="1">
    <source>
        <dbReference type="ARBA" id="ARBA00009884"/>
    </source>
</evidence>
<dbReference type="PANTHER" id="PTHR45282">
    <property type="entry name" value="OS03G0858400 PROTEIN"/>
    <property type="match status" value="1"/>
</dbReference>
<keyword evidence="7" id="KW-1185">Reference proteome</keyword>
<comment type="caution">
    <text evidence="6">The sequence shown here is derived from an EMBL/GenBank/DDBJ whole genome shotgun (WGS) entry which is preliminary data.</text>
</comment>
<name>A0A8J5YIP2_9ROSI</name>
<evidence type="ECO:0000256" key="3">
    <source>
        <dbReference type="ARBA" id="ARBA00022737"/>
    </source>
</evidence>
<dbReference type="InterPro" id="IPR036322">
    <property type="entry name" value="WD40_repeat_dom_sf"/>
</dbReference>
<dbReference type="EMBL" id="JAHUZN010000008">
    <property type="protein sequence ID" value="KAG8486359.1"/>
    <property type="molecule type" value="Genomic_DNA"/>
</dbReference>
<dbReference type="InterPro" id="IPR027482">
    <property type="entry name" value="Sec1-like_dom2"/>
</dbReference>
<accession>A0A8J5YIP2</accession>
<feature type="repeat" description="WD" evidence="4">
    <location>
        <begin position="736"/>
        <end position="777"/>
    </location>
</feature>
<dbReference type="InterPro" id="IPR043154">
    <property type="entry name" value="Sec-1-like_dom1"/>
</dbReference>
<dbReference type="SUPFAM" id="SSF56815">
    <property type="entry name" value="Sec1/munc18-like (SM) proteins"/>
    <property type="match status" value="1"/>
</dbReference>
<dbReference type="InterPro" id="IPR019775">
    <property type="entry name" value="WD40_repeat_CS"/>
</dbReference>
<dbReference type="Gene3D" id="3.40.50.2060">
    <property type="match status" value="1"/>
</dbReference>
<feature type="region of interest" description="Disordered" evidence="5">
    <location>
        <begin position="688"/>
        <end position="735"/>
    </location>
</feature>
<feature type="region of interest" description="Disordered" evidence="5">
    <location>
        <begin position="512"/>
        <end position="555"/>
    </location>
</feature>
<evidence type="ECO:0000313" key="6">
    <source>
        <dbReference type="EMBL" id="KAG8486359.1"/>
    </source>
</evidence>
<evidence type="ECO:0000256" key="2">
    <source>
        <dbReference type="ARBA" id="ARBA00022574"/>
    </source>
</evidence>
<reference evidence="6 7" key="1">
    <citation type="journal article" date="2021" name="bioRxiv">
        <title>The Gossypium anomalum genome as a resource for cotton improvement and evolutionary analysis of hybrid incompatibility.</title>
        <authorList>
            <person name="Grover C.E."/>
            <person name="Yuan D."/>
            <person name="Arick M.A."/>
            <person name="Miller E.R."/>
            <person name="Hu G."/>
            <person name="Peterson D.G."/>
            <person name="Wendel J.F."/>
            <person name="Udall J.A."/>
        </authorList>
    </citation>
    <scope>NUCLEOTIDE SEQUENCE [LARGE SCALE GENOMIC DNA]</scope>
    <source>
        <strain evidence="6">JFW-Udall</strain>
        <tissue evidence="6">Leaf</tissue>
    </source>
</reference>
<dbReference type="InterPro" id="IPR010865">
    <property type="entry name" value="DUF1499"/>
</dbReference>
<dbReference type="InterPro" id="IPR001680">
    <property type="entry name" value="WD40_rpt"/>
</dbReference>
<comment type="similarity">
    <text evidence="1">Belongs to the STXBP/unc-18/SEC1 family.</text>
</comment>
<dbReference type="SMART" id="SM00320">
    <property type="entry name" value="WD40"/>
    <property type="match status" value="5"/>
</dbReference>
<dbReference type="Proteomes" id="UP000701853">
    <property type="component" value="Chromosome 8"/>
</dbReference>
<dbReference type="InterPro" id="IPR036045">
    <property type="entry name" value="Sec1-like_sf"/>
</dbReference>
<dbReference type="PROSITE" id="PS50294">
    <property type="entry name" value="WD_REPEATS_REGION"/>
    <property type="match status" value="2"/>
</dbReference>
<evidence type="ECO:0000256" key="4">
    <source>
        <dbReference type="PROSITE-ProRule" id="PRU00221"/>
    </source>
</evidence>
<sequence>MLGESTSGEGSKSSWKVLIMDKVTVKVMSHSCKMADITDQGVSLVEDIFRRRQPLPSMDVIYFIQPTKENIVMFLSDMSGREPLYKKAFVFFSSPVSKDFINNIKSDISVLPRIGALREMNLEYFPVDSQAFITDHDSALVELYSEEAENSPYFEICLYTMASRLATVFASMKEFPYVRYRAPREQDGSPAATRSLIPFKLAEILWKCLEKYKSIPNYPQTETCDLLILDRSVDQIAPVIHEWTYDAMCHDLLNMDGNKYVVELPGKHGGPPVEKEVILDDNDPVWLELRHAHIADASERLHDKMTTFKSKNKAANINRDGELSTRELQKIVQALPQYNETVEKLTLHVEIAGTINECIRDMRLRDIGQLEQDLVFGDAAAKDVINLLRSLLDASTENKLRLLMIYAIVYPEKFEGDKATKLMQLAKLTPEDMKAINNMKYLGGSPQSKKSSSGFSLKFDGGQKTKHAARKDRTGEEEETWQLFRFYPMLEELLENLNKGQLPKDEYACMNEPAKDSKSQRSTNSTAPNGRRPAHSMRSRRTPAWARGHCSDDGYSSDSVLKNVVPDFRRMGQRIFVFIIGGATRSELRACHKLTAKLRREVILGSTSFEDPPQYISKLQLLSEKDILKTPPKPHNWARHVSIHIDVSTPITSSTKLTPYPRHFHFSSKLRLLPLSYLLKQRSEVQTIAKPDLHSDPKKHSKPPQHVSRKSHSKSHAHASDKDSNKRHHPLDLNTLKGHADSVTGLCFSPDARNLATACSDGVVRIFKLEDASSKSFKFLRINLPAGGHPIAVAFSDDASSIVVASQAMTGCSLYMYEEEKPKTANGPKQQTKLPPQIKWEHHKIHEKQAILTLTGSTATYGTADGSTIIASCSEGTDITLWHGRTGKVLGHVDTNQLKNNMATISPNGRFLAAAAFTADVKVWEIVYSKDGSVKESAVTWLCFSPNSEQIITASKDGSIRIWNINVRYHLDEDPKTLKVFPIPLQDSSGSTLHYDRLSLSPDGKILATTHGSTLQWLCMETGKVLDTAEKAHDGDITWISWSPKTIPLGNEQVVVLATASVDKKVKLWAAPSANSSNEGEEASERQSKRMASMASSPSFLYYNKYKSKSKAQILARIVLSQSSQLPDDKPHHQLPRREIILRSSELAVIGAIFSFSGKKPEYLGVQKNPPSLALCPATNNCISTSENVTDLTHYAPPWNYNGGRNRKKPVNREVAMEELLQVIKSTKPDKYTPKIVEKKDDYVRVEYQSPILGFVDDVEFWFPPGKDSIVEYRSASRIGNFDFDINRKRIKALRVELEKKGWASVETF</sequence>
<feature type="compositionally biased region" description="Basic residues" evidence="5">
    <location>
        <begin position="532"/>
        <end position="541"/>
    </location>
</feature>
<dbReference type="PANTHER" id="PTHR45282:SF2">
    <property type="entry name" value="OS03G0858400 PROTEIN"/>
    <property type="match status" value="1"/>
</dbReference>
<gene>
    <name evidence="6" type="ORF">CXB51_019834</name>
</gene>
<dbReference type="OrthoDB" id="2228at2759"/>
<keyword evidence="3" id="KW-0677">Repeat</keyword>
<dbReference type="Pfam" id="PF00400">
    <property type="entry name" value="WD40"/>
    <property type="match status" value="2"/>
</dbReference>
<dbReference type="Gene3D" id="1.25.40.60">
    <property type="match status" value="1"/>
</dbReference>
<dbReference type="GO" id="GO:0016192">
    <property type="term" value="P:vesicle-mediated transport"/>
    <property type="evidence" value="ECO:0007669"/>
    <property type="project" value="InterPro"/>
</dbReference>
<evidence type="ECO:0000313" key="7">
    <source>
        <dbReference type="Proteomes" id="UP000701853"/>
    </source>
</evidence>
<feature type="compositionally biased region" description="Low complexity" evidence="5">
    <location>
        <begin position="443"/>
        <end position="462"/>
    </location>
</feature>